<reference evidence="3 4" key="1">
    <citation type="submission" date="2018-03" db="EMBL/GenBank/DDBJ databases">
        <title>Rhodobacter veldkampii.</title>
        <authorList>
            <person name="Meyer T.E."/>
            <person name="Miller S."/>
            <person name="Lodha T."/>
            <person name="Gandham S."/>
            <person name="Chintalapati S."/>
            <person name="Chintalapati V.R."/>
        </authorList>
    </citation>
    <scope>NUCLEOTIDE SEQUENCE [LARGE SCALE GENOMIC DNA]</scope>
    <source>
        <strain evidence="3 4">DSM 11550</strain>
    </source>
</reference>
<keyword evidence="1" id="KW-0732">Signal</keyword>
<comment type="caution">
    <text evidence="3">The sequence shown here is derived from an EMBL/GenBank/DDBJ whole genome shotgun (WGS) entry which is preliminary data.</text>
</comment>
<proteinExistence type="predicted"/>
<name>A0A2T4JKV6_9RHOB</name>
<feature type="domain" description="Lysozyme inhibitor LprI-like N-terminal" evidence="2">
    <location>
        <begin position="59"/>
        <end position="168"/>
    </location>
</feature>
<dbReference type="Pfam" id="PF07007">
    <property type="entry name" value="LprI"/>
    <property type="match status" value="1"/>
</dbReference>
<evidence type="ECO:0000259" key="2">
    <source>
        <dbReference type="Pfam" id="PF07007"/>
    </source>
</evidence>
<feature type="chain" id="PRO_5015575565" description="Lysozyme inhibitor LprI-like N-terminal domain-containing protein" evidence="1">
    <location>
        <begin position="25"/>
        <end position="174"/>
    </location>
</feature>
<dbReference type="Proteomes" id="UP000241899">
    <property type="component" value="Unassembled WGS sequence"/>
</dbReference>
<protein>
    <recommendedName>
        <fullName evidence="2">Lysozyme inhibitor LprI-like N-terminal domain-containing protein</fullName>
    </recommendedName>
</protein>
<accession>A0A2T4JKV6</accession>
<sequence>MRCIMRLVPIMAALALCVPGVALAQQAVPFTPEATETCLSNAQGASAKRDCIGASAQACRKAMKDPANTDIAACMGAEAEYWTLRMNTAYDQMMEKAKLADEKFAQNAKSKAIPFKLTEDLELMQTAWADWREKRCSVEAMMRRGTPYTMTAASNCTMKLIGEQAQFLESAVAY</sequence>
<evidence type="ECO:0000313" key="3">
    <source>
        <dbReference type="EMBL" id="PTE18536.1"/>
    </source>
</evidence>
<feature type="signal peptide" evidence="1">
    <location>
        <begin position="1"/>
        <end position="24"/>
    </location>
</feature>
<dbReference type="OrthoDB" id="7340239at2"/>
<dbReference type="EMBL" id="PZKF01000006">
    <property type="protein sequence ID" value="PTE18536.1"/>
    <property type="molecule type" value="Genomic_DNA"/>
</dbReference>
<dbReference type="Gene3D" id="1.20.1270.180">
    <property type="match status" value="1"/>
</dbReference>
<dbReference type="InterPro" id="IPR009739">
    <property type="entry name" value="LprI-like_N"/>
</dbReference>
<evidence type="ECO:0000256" key="1">
    <source>
        <dbReference type="SAM" id="SignalP"/>
    </source>
</evidence>
<evidence type="ECO:0000313" key="4">
    <source>
        <dbReference type="Proteomes" id="UP000241899"/>
    </source>
</evidence>
<keyword evidence="4" id="KW-1185">Reference proteome</keyword>
<dbReference type="AlphaFoldDB" id="A0A2T4JKV6"/>
<organism evidence="3 4">
    <name type="scientific">Phaeovulum veldkampii DSM 11550</name>
    <dbReference type="NCBI Taxonomy" id="1185920"/>
    <lineage>
        <taxon>Bacteria</taxon>
        <taxon>Pseudomonadati</taxon>
        <taxon>Pseudomonadota</taxon>
        <taxon>Alphaproteobacteria</taxon>
        <taxon>Rhodobacterales</taxon>
        <taxon>Paracoccaceae</taxon>
        <taxon>Phaeovulum</taxon>
    </lineage>
</organism>
<gene>
    <name evidence="3" type="ORF">C5F46_03980</name>
</gene>